<dbReference type="EMBL" id="JH668336">
    <property type="protein sequence ID" value="KAG6446747.1"/>
    <property type="molecule type" value="Genomic_DNA"/>
</dbReference>
<keyword evidence="1" id="KW-0732">Signal</keyword>
<sequence length="307" mass="34288">MFQVTLLLALVSFVLGDFDADLHDKYMTMSSEEFIEYFNSQNYNFKIGSAPELHESSTSCVYMDEETFNNLPRIYHSPAVIAAAPESFDARQQWPSCGSISEVYNQGACGSCWTFGTATVASDRTCIGLGVDVRLSEQDFECLTKDVCKGYYPQEAFNFWTTQGLVTQECKPYDIDKLKYNQTCTRTCVDGSSYESNKHYGASVYSVASDDGQIIAELFQNGPIEAVFTVFDDFRNYKSGVYEHMYGGMAGAHSVRVLGYGVENGVPYWLAVNSYGRGWGEGGYFKVKRFASDIGFENQLLAGRARN</sequence>
<dbReference type="InterPro" id="IPR000169">
    <property type="entry name" value="Pept_cys_AS"/>
</dbReference>
<dbReference type="PROSITE" id="PS00139">
    <property type="entry name" value="THIOL_PROTEASE_CYS"/>
    <property type="match status" value="1"/>
</dbReference>
<dbReference type="Proteomes" id="UP000791440">
    <property type="component" value="Unassembled WGS sequence"/>
</dbReference>
<evidence type="ECO:0000256" key="1">
    <source>
        <dbReference type="SAM" id="SignalP"/>
    </source>
</evidence>
<dbReference type="SMART" id="SM00645">
    <property type="entry name" value="Pept_C1"/>
    <property type="match status" value="1"/>
</dbReference>
<keyword evidence="4" id="KW-1185">Reference proteome</keyword>
<feature type="domain" description="Peptidase C1A papain C-terminal" evidence="2">
    <location>
        <begin position="84"/>
        <end position="304"/>
    </location>
</feature>
<evidence type="ECO:0000313" key="4">
    <source>
        <dbReference type="Proteomes" id="UP000791440"/>
    </source>
</evidence>
<dbReference type="InterPro" id="IPR000668">
    <property type="entry name" value="Peptidase_C1A_C"/>
</dbReference>
<proteinExistence type="predicted"/>
<dbReference type="Pfam" id="PF00112">
    <property type="entry name" value="Peptidase_C1"/>
    <property type="match status" value="1"/>
</dbReference>
<dbReference type="PANTHER" id="PTHR12411">
    <property type="entry name" value="CYSTEINE PROTEASE FAMILY C1-RELATED"/>
    <property type="match status" value="1"/>
</dbReference>
<dbReference type="AlphaFoldDB" id="A0A922CIE5"/>
<feature type="chain" id="PRO_5038276755" description="Peptidase C1A papain C-terminal domain-containing protein" evidence="1">
    <location>
        <begin position="17"/>
        <end position="307"/>
    </location>
</feature>
<reference evidence="3" key="2">
    <citation type="submission" date="2020-12" db="EMBL/GenBank/DDBJ databases">
        <authorList>
            <person name="Kanost M."/>
        </authorList>
    </citation>
    <scope>NUCLEOTIDE SEQUENCE</scope>
</reference>
<dbReference type="InterPro" id="IPR013128">
    <property type="entry name" value="Peptidase_C1A"/>
</dbReference>
<evidence type="ECO:0000313" key="3">
    <source>
        <dbReference type="EMBL" id="KAG6446748.1"/>
    </source>
</evidence>
<organism evidence="3 4">
    <name type="scientific">Manduca sexta</name>
    <name type="common">Tobacco hawkmoth</name>
    <name type="synonym">Tobacco hornworm</name>
    <dbReference type="NCBI Taxonomy" id="7130"/>
    <lineage>
        <taxon>Eukaryota</taxon>
        <taxon>Metazoa</taxon>
        <taxon>Ecdysozoa</taxon>
        <taxon>Arthropoda</taxon>
        <taxon>Hexapoda</taxon>
        <taxon>Insecta</taxon>
        <taxon>Pterygota</taxon>
        <taxon>Neoptera</taxon>
        <taxon>Endopterygota</taxon>
        <taxon>Lepidoptera</taxon>
        <taxon>Glossata</taxon>
        <taxon>Ditrysia</taxon>
        <taxon>Bombycoidea</taxon>
        <taxon>Sphingidae</taxon>
        <taxon>Sphinginae</taxon>
        <taxon>Sphingini</taxon>
        <taxon>Manduca</taxon>
    </lineage>
</organism>
<name>A0A922CIE5_MANSE</name>
<dbReference type="CDD" id="cd02620">
    <property type="entry name" value="Peptidase_C1A_CathepsinB"/>
    <property type="match status" value="1"/>
</dbReference>
<dbReference type="EMBL" id="JH668336">
    <property type="protein sequence ID" value="KAG6446748.1"/>
    <property type="molecule type" value="Genomic_DNA"/>
</dbReference>
<gene>
    <name evidence="3" type="ORF">O3G_MSEX004580</name>
</gene>
<reference evidence="3" key="1">
    <citation type="journal article" date="2016" name="Insect Biochem. Mol. Biol.">
        <title>Multifaceted biological insights from a draft genome sequence of the tobacco hornworm moth, Manduca sexta.</title>
        <authorList>
            <person name="Kanost M.R."/>
            <person name="Arrese E.L."/>
            <person name="Cao X."/>
            <person name="Chen Y.R."/>
            <person name="Chellapilla S."/>
            <person name="Goldsmith M.R."/>
            <person name="Grosse-Wilde E."/>
            <person name="Heckel D.G."/>
            <person name="Herndon N."/>
            <person name="Jiang H."/>
            <person name="Papanicolaou A."/>
            <person name="Qu J."/>
            <person name="Soulages J.L."/>
            <person name="Vogel H."/>
            <person name="Walters J."/>
            <person name="Waterhouse R.M."/>
            <person name="Ahn S.J."/>
            <person name="Almeida F.C."/>
            <person name="An C."/>
            <person name="Aqrawi P."/>
            <person name="Bretschneider A."/>
            <person name="Bryant W.B."/>
            <person name="Bucks S."/>
            <person name="Chao H."/>
            <person name="Chevignon G."/>
            <person name="Christen J.M."/>
            <person name="Clarke D.F."/>
            <person name="Dittmer N.T."/>
            <person name="Ferguson L.C.F."/>
            <person name="Garavelou S."/>
            <person name="Gordon K.H.J."/>
            <person name="Gunaratna R.T."/>
            <person name="Han Y."/>
            <person name="Hauser F."/>
            <person name="He Y."/>
            <person name="Heidel-Fischer H."/>
            <person name="Hirsh A."/>
            <person name="Hu Y."/>
            <person name="Jiang H."/>
            <person name="Kalra D."/>
            <person name="Klinner C."/>
            <person name="Konig C."/>
            <person name="Kovar C."/>
            <person name="Kroll A.R."/>
            <person name="Kuwar S.S."/>
            <person name="Lee S.L."/>
            <person name="Lehman R."/>
            <person name="Li K."/>
            <person name="Li Z."/>
            <person name="Liang H."/>
            <person name="Lovelace S."/>
            <person name="Lu Z."/>
            <person name="Mansfield J.H."/>
            <person name="McCulloch K.J."/>
            <person name="Mathew T."/>
            <person name="Morton B."/>
            <person name="Muzny D.M."/>
            <person name="Neunemann D."/>
            <person name="Ongeri F."/>
            <person name="Pauchet Y."/>
            <person name="Pu L.L."/>
            <person name="Pyrousis I."/>
            <person name="Rao X.J."/>
            <person name="Redding A."/>
            <person name="Roesel C."/>
            <person name="Sanchez-Gracia A."/>
            <person name="Schaack S."/>
            <person name="Shukla A."/>
            <person name="Tetreau G."/>
            <person name="Wang Y."/>
            <person name="Xiong G.H."/>
            <person name="Traut W."/>
            <person name="Walsh T.K."/>
            <person name="Worley K.C."/>
            <person name="Wu D."/>
            <person name="Wu W."/>
            <person name="Wu Y.Q."/>
            <person name="Zhang X."/>
            <person name="Zou Z."/>
            <person name="Zucker H."/>
            <person name="Briscoe A.D."/>
            <person name="Burmester T."/>
            <person name="Clem R.J."/>
            <person name="Feyereisen R."/>
            <person name="Grimmelikhuijzen C.J.P."/>
            <person name="Hamodrakas S.J."/>
            <person name="Hansson B.S."/>
            <person name="Huguet E."/>
            <person name="Jermiin L.S."/>
            <person name="Lan Q."/>
            <person name="Lehman H.K."/>
            <person name="Lorenzen M."/>
            <person name="Merzendorfer H."/>
            <person name="Michalopoulos I."/>
            <person name="Morton D.B."/>
            <person name="Muthukrishnan S."/>
            <person name="Oakeshott J.G."/>
            <person name="Palmer W."/>
            <person name="Park Y."/>
            <person name="Passarelli A.L."/>
            <person name="Rozas J."/>
            <person name="Schwartz L.M."/>
            <person name="Smith W."/>
            <person name="Southgate A."/>
            <person name="Vilcinskas A."/>
            <person name="Vogt R."/>
            <person name="Wang P."/>
            <person name="Werren J."/>
            <person name="Yu X.Q."/>
            <person name="Zhou J.J."/>
            <person name="Brown S.J."/>
            <person name="Scherer S.E."/>
            <person name="Richards S."/>
            <person name="Blissard G.W."/>
        </authorList>
    </citation>
    <scope>NUCLEOTIDE SEQUENCE</scope>
</reference>
<dbReference type="PROSITE" id="PS00639">
    <property type="entry name" value="THIOL_PROTEASE_HIS"/>
    <property type="match status" value="1"/>
</dbReference>
<protein>
    <recommendedName>
        <fullName evidence="2">Peptidase C1A papain C-terminal domain-containing protein</fullName>
    </recommendedName>
</protein>
<comment type="caution">
    <text evidence="3">The sequence shown here is derived from an EMBL/GenBank/DDBJ whole genome shotgun (WGS) entry which is preliminary data.</text>
</comment>
<evidence type="ECO:0000259" key="2">
    <source>
        <dbReference type="SMART" id="SM00645"/>
    </source>
</evidence>
<dbReference type="InterPro" id="IPR025660">
    <property type="entry name" value="Pept_his_AS"/>
</dbReference>
<accession>A0A922CIE5</accession>
<dbReference type="GO" id="GO:0006508">
    <property type="term" value="P:proteolysis"/>
    <property type="evidence" value="ECO:0007669"/>
    <property type="project" value="InterPro"/>
</dbReference>
<feature type="signal peptide" evidence="1">
    <location>
        <begin position="1"/>
        <end position="16"/>
    </location>
</feature>
<dbReference type="GO" id="GO:0008234">
    <property type="term" value="F:cysteine-type peptidase activity"/>
    <property type="evidence" value="ECO:0007669"/>
    <property type="project" value="InterPro"/>
</dbReference>